<name>A0AAD3NL30_LATJO</name>
<reference evidence="4" key="1">
    <citation type="submission" date="2022-08" db="EMBL/GenBank/DDBJ databases">
        <title>Genome sequencing of akame (Lates japonicus).</title>
        <authorList>
            <person name="Hashiguchi Y."/>
            <person name="Takahashi H."/>
        </authorList>
    </citation>
    <scope>NUCLEOTIDE SEQUENCE</scope>
    <source>
        <strain evidence="4">Kochi</strain>
    </source>
</reference>
<feature type="region of interest" description="Disordered" evidence="3">
    <location>
        <begin position="316"/>
        <end position="348"/>
    </location>
</feature>
<evidence type="ECO:0000256" key="1">
    <source>
        <dbReference type="ARBA" id="ARBA00004123"/>
    </source>
</evidence>
<sequence length="384" mass="41124">MPKFGIKMPKVKGPEFDLSLSKKDVDVTLPEAKAEGKLPEAPETDASLGNVDVSIPPHKMELKKPELEIKPLQTEGALDGQGSKFKMPKLGITMSKVKGPEIDFSLSKKDVDVTLPEAKAEIKLPDVEVKQPSAEVEIKPPEIKVVTKDTDGSPSKFKMPTFKLPKFGVGTQSVSSEVNVEGPDVDKDIKVDGADLRLPEVKAEVKPPDVEGVEGDQKKDVDVTLPEAKAEVQPPDVKIKQPSAKVEIKGPEIEAQSGNVEGSPSKFKMPSFTLPKFGASTPKDSVEVPDVDKDIKIDDAKLNISKEGAAVDVKAPNIDTGGLSVDVKTKGSETDGSGSKFKMPKFGISMPKVKGPEIDLSLSKKDVDVTLPEAKAEVQPPDVK</sequence>
<accession>A0AAD3NL30</accession>
<feature type="region of interest" description="Disordered" evidence="3">
    <location>
        <begin position="29"/>
        <end position="57"/>
    </location>
</feature>
<comment type="caution">
    <text evidence="4">The sequence shown here is derived from an EMBL/GenBank/DDBJ whole genome shotgun (WGS) entry which is preliminary data.</text>
</comment>
<dbReference type="GO" id="GO:0043484">
    <property type="term" value="P:regulation of RNA splicing"/>
    <property type="evidence" value="ECO:0007669"/>
    <property type="project" value="TreeGrafter"/>
</dbReference>
<feature type="region of interest" description="Disordered" evidence="3">
    <location>
        <begin position="200"/>
        <end position="267"/>
    </location>
</feature>
<dbReference type="PANTHER" id="PTHR23348">
    <property type="entry name" value="PERIAXIN/AHNAK"/>
    <property type="match status" value="1"/>
</dbReference>
<comment type="subcellular location">
    <subcellularLocation>
        <location evidence="1">Nucleus</location>
    </subcellularLocation>
</comment>
<organism evidence="4 5">
    <name type="scientific">Lates japonicus</name>
    <name type="common">Japanese lates</name>
    <dbReference type="NCBI Taxonomy" id="270547"/>
    <lineage>
        <taxon>Eukaryota</taxon>
        <taxon>Metazoa</taxon>
        <taxon>Chordata</taxon>
        <taxon>Craniata</taxon>
        <taxon>Vertebrata</taxon>
        <taxon>Euteleostomi</taxon>
        <taxon>Actinopterygii</taxon>
        <taxon>Neopterygii</taxon>
        <taxon>Teleostei</taxon>
        <taxon>Neoteleostei</taxon>
        <taxon>Acanthomorphata</taxon>
        <taxon>Carangaria</taxon>
        <taxon>Carangaria incertae sedis</taxon>
        <taxon>Centropomidae</taxon>
        <taxon>Lates</taxon>
    </lineage>
</organism>
<evidence type="ECO:0000313" key="4">
    <source>
        <dbReference type="EMBL" id="GLD74408.1"/>
    </source>
</evidence>
<dbReference type="PANTHER" id="PTHR23348:SF16">
    <property type="entry name" value="LEUCINE RICH REPEAT FAMILY PROTEIN"/>
    <property type="match status" value="1"/>
</dbReference>
<evidence type="ECO:0000313" key="5">
    <source>
        <dbReference type="Proteomes" id="UP001279410"/>
    </source>
</evidence>
<feature type="compositionally biased region" description="Basic and acidic residues" evidence="3">
    <location>
        <begin position="200"/>
        <end position="222"/>
    </location>
</feature>
<gene>
    <name evidence="4" type="ORF">AKAME5_002573700</name>
</gene>
<dbReference type="AlphaFoldDB" id="A0AAD3NL30"/>
<feature type="compositionally biased region" description="Basic and acidic residues" evidence="3">
    <location>
        <begin position="29"/>
        <end position="40"/>
    </location>
</feature>
<dbReference type="InterPro" id="IPR052082">
    <property type="entry name" value="Myelin_sheath_structural"/>
</dbReference>
<protein>
    <submittedName>
        <fullName evidence="4">Protein AHNAK2</fullName>
    </submittedName>
</protein>
<dbReference type="EMBL" id="BRZM01002220">
    <property type="protein sequence ID" value="GLD74408.1"/>
    <property type="molecule type" value="Genomic_DNA"/>
</dbReference>
<keyword evidence="5" id="KW-1185">Reference proteome</keyword>
<dbReference type="Proteomes" id="UP001279410">
    <property type="component" value="Unassembled WGS sequence"/>
</dbReference>
<dbReference type="GO" id="GO:0005634">
    <property type="term" value="C:nucleus"/>
    <property type="evidence" value="ECO:0007669"/>
    <property type="project" value="UniProtKB-SubCell"/>
</dbReference>
<evidence type="ECO:0000256" key="3">
    <source>
        <dbReference type="SAM" id="MobiDB-lite"/>
    </source>
</evidence>
<evidence type="ECO:0000256" key="2">
    <source>
        <dbReference type="ARBA" id="ARBA00023242"/>
    </source>
</evidence>
<keyword evidence="2" id="KW-0539">Nucleus</keyword>
<dbReference type="GO" id="GO:0005737">
    <property type="term" value="C:cytoplasm"/>
    <property type="evidence" value="ECO:0007669"/>
    <property type="project" value="TreeGrafter"/>
</dbReference>
<proteinExistence type="predicted"/>